<accession>K9WRR3</accession>
<dbReference type="RefSeq" id="WP_015211557.1">
    <property type="nucleotide sequence ID" value="NC_019761.1"/>
</dbReference>
<name>K9WRR3_9CYAN</name>
<dbReference type="OrthoDB" id="509902at2"/>
<dbReference type="Pfam" id="PF08722">
    <property type="entry name" value="Tn7_TnsA-like_N"/>
    <property type="match status" value="1"/>
</dbReference>
<keyword evidence="3" id="KW-1185">Reference proteome</keyword>
<dbReference type="Proteomes" id="UP000010471">
    <property type="component" value="Plasmid pMIC7113.04"/>
</dbReference>
<evidence type="ECO:0000313" key="3">
    <source>
        <dbReference type="Proteomes" id="UP000010471"/>
    </source>
</evidence>
<dbReference type="GO" id="GO:0004519">
    <property type="term" value="F:endonuclease activity"/>
    <property type="evidence" value="ECO:0007669"/>
    <property type="project" value="UniProtKB-KW"/>
</dbReference>
<organism evidence="2 3">
    <name type="scientific">Allocoleopsis franciscana PCC 7113</name>
    <dbReference type="NCBI Taxonomy" id="1173027"/>
    <lineage>
        <taxon>Bacteria</taxon>
        <taxon>Bacillati</taxon>
        <taxon>Cyanobacteriota</taxon>
        <taxon>Cyanophyceae</taxon>
        <taxon>Coleofasciculales</taxon>
        <taxon>Coleofasciculaceae</taxon>
        <taxon>Allocoleopsis</taxon>
        <taxon>Allocoleopsis franciscana</taxon>
    </lineage>
</organism>
<dbReference type="InterPro" id="IPR014833">
    <property type="entry name" value="TnsA_N"/>
</dbReference>
<dbReference type="KEGG" id="mic:Mic7113_6678"/>
<proteinExistence type="predicted"/>
<dbReference type="PATRIC" id="fig|1173027.3.peg.7391"/>
<dbReference type="AlphaFoldDB" id="K9WRR3"/>
<evidence type="ECO:0000259" key="1">
    <source>
        <dbReference type="Pfam" id="PF08722"/>
    </source>
</evidence>
<gene>
    <name evidence="2" type="ORF">Mic7113_6678</name>
</gene>
<reference evidence="2 3" key="1">
    <citation type="submission" date="2012-06" db="EMBL/GenBank/DDBJ databases">
        <title>Finished plasmid 4 of genome of Microcoleus sp. PCC 7113.</title>
        <authorList>
            <consortium name="US DOE Joint Genome Institute"/>
            <person name="Gugger M."/>
            <person name="Coursin T."/>
            <person name="Rippka R."/>
            <person name="Tandeau De Marsac N."/>
            <person name="Huntemann M."/>
            <person name="Wei C.-L."/>
            <person name="Han J."/>
            <person name="Detter J.C."/>
            <person name="Han C."/>
            <person name="Tapia R."/>
            <person name="Chen A."/>
            <person name="Kyrpides N."/>
            <person name="Mavromatis K."/>
            <person name="Markowitz V."/>
            <person name="Szeto E."/>
            <person name="Ivanova N."/>
            <person name="Pagani I."/>
            <person name="Pati A."/>
            <person name="Goodwin L."/>
            <person name="Nordberg H.P."/>
            <person name="Cantor M.N."/>
            <person name="Hua S.X."/>
            <person name="Woyke T."/>
            <person name="Kerfeld C.A."/>
        </authorList>
    </citation>
    <scope>NUCLEOTIDE SEQUENCE [LARGE SCALE GENOMIC DNA]</scope>
    <source>
        <strain evidence="2 3">PCC 7113</strain>
        <plasmid evidence="2 3">pMIC7113.04</plasmid>
    </source>
</reference>
<keyword evidence="2" id="KW-0540">Nuclease</keyword>
<keyword evidence="2" id="KW-0255">Endonuclease</keyword>
<feature type="domain" description="TnsA endonuclease N-terminal" evidence="1">
    <location>
        <begin position="49"/>
        <end position="124"/>
    </location>
</feature>
<dbReference type="Gene3D" id="3.40.91.30">
    <property type="match status" value="1"/>
</dbReference>
<protein>
    <submittedName>
        <fullName evidence="2">TnsA endonuclease</fullName>
    </submittedName>
</protein>
<keyword evidence="2" id="KW-0614">Plasmid</keyword>
<evidence type="ECO:0000313" key="2">
    <source>
        <dbReference type="EMBL" id="AFZ22242.1"/>
    </source>
</evidence>
<dbReference type="HOGENOM" id="CLU_100949_0_0_3"/>
<keyword evidence="2" id="KW-0378">Hydrolase</keyword>
<dbReference type="EMBL" id="CP003634">
    <property type="protein sequence ID" value="AFZ22242.1"/>
    <property type="molecule type" value="Genomic_DNA"/>
</dbReference>
<sequence>MPSGAARARKITNAGNRKVIGKFPSLKMNAVIWWESQLERDYIYLLEIDPEVLSYGEQPFTISYTDKGKPRRYTPDFVVTRPQKTQVVEVKPSNQAQTEKNLNLFRKIAPICTANNQEFVVVTELRIRVQPRLNNIKLLYRYARVPLSLSNYLDCLQYFHSTEPICLLNAERDLKERGINRSLMLRLLWCGFLVTDLMQPINAESLIRLSKEAPSWERLKIQ</sequence>
<geneLocation type="plasmid" evidence="2 3">
    <name>pMIC7113.04</name>
</geneLocation>